<proteinExistence type="predicted"/>
<dbReference type="Gene3D" id="3.90.25.10">
    <property type="entry name" value="UDP-galactose 4-epimerase, domain 1"/>
    <property type="match status" value="1"/>
</dbReference>
<dbReference type="AlphaFoldDB" id="X1FID8"/>
<dbReference type="Gene3D" id="3.40.50.720">
    <property type="entry name" value="NAD(P)-binding Rossmann-like Domain"/>
    <property type="match status" value="1"/>
</dbReference>
<sequence length="213" mass="24289">MSTDEVYGDIAQGSSKESDPVSPNSPYSASKAAGDLIARAYFRTYGVPVMITRGSNTYGPYQQPEKLLPLFVANAIDDKPLPVYGDGKQIRDWLHVLDHCSGIDTVIEKGEPGEIYNIGGDNERTNIEITHIILDVVGKPNSLIKHVEDRPGHDRRYSLDSAKLLKLGWERTHNFETAMPDTIRWYIDNQHWWRTIIESAEHKRFSEKWYTTR</sequence>
<dbReference type="InterPro" id="IPR016040">
    <property type="entry name" value="NAD(P)-bd_dom"/>
</dbReference>
<feature type="domain" description="NAD(P)-binding" evidence="2">
    <location>
        <begin position="2"/>
        <end position="179"/>
    </location>
</feature>
<dbReference type="PANTHER" id="PTHR43000">
    <property type="entry name" value="DTDP-D-GLUCOSE 4,6-DEHYDRATASE-RELATED"/>
    <property type="match status" value="1"/>
</dbReference>
<protein>
    <recommendedName>
        <fullName evidence="2">NAD(P)-binding domain-containing protein</fullName>
    </recommendedName>
</protein>
<evidence type="ECO:0000256" key="1">
    <source>
        <dbReference type="SAM" id="MobiDB-lite"/>
    </source>
</evidence>
<gene>
    <name evidence="3" type="ORF">S03H2_11905</name>
</gene>
<evidence type="ECO:0000259" key="2">
    <source>
        <dbReference type="Pfam" id="PF16363"/>
    </source>
</evidence>
<accession>X1FID8</accession>
<feature type="region of interest" description="Disordered" evidence="1">
    <location>
        <begin position="1"/>
        <end position="28"/>
    </location>
</feature>
<dbReference type="SUPFAM" id="SSF51735">
    <property type="entry name" value="NAD(P)-binding Rossmann-fold domains"/>
    <property type="match status" value="1"/>
</dbReference>
<dbReference type="InterPro" id="IPR036291">
    <property type="entry name" value="NAD(P)-bd_dom_sf"/>
</dbReference>
<evidence type="ECO:0000313" key="3">
    <source>
        <dbReference type="EMBL" id="GAH44727.1"/>
    </source>
</evidence>
<name>X1FID8_9ZZZZ</name>
<reference evidence="3" key="1">
    <citation type="journal article" date="2014" name="Front. Microbiol.">
        <title>High frequency of phylogenetically diverse reductive dehalogenase-homologous genes in deep subseafloor sedimentary metagenomes.</title>
        <authorList>
            <person name="Kawai M."/>
            <person name="Futagami T."/>
            <person name="Toyoda A."/>
            <person name="Takaki Y."/>
            <person name="Nishi S."/>
            <person name="Hori S."/>
            <person name="Arai W."/>
            <person name="Tsubouchi T."/>
            <person name="Morono Y."/>
            <person name="Uchiyama I."/>
            <person name="Ito T."/>
            <person name="Fujiyama A."/>
            <person name="Inagaki F."/>
            <person name="Takami H."/>
        </authorList>
    </citation>
    <scope>NUCLEOTIDE SEQUENCE</scope>
    <source>
        <strain evidence="3">Expedition CK06-06</strain>
    </source>
</reference>
<dbReference type="Pfam" id="PF16363">
    <property type="entry name" value="GDP_Man_Dehyd"/>
    <property type="match status" value="1"/>
</dbReference>
<comment type="caution">
    <text evidence="3">The sequence shown here is derived from an EMBL/GenBank/DDBJ whole genome shotgun (WGS) entry which is preliminary data.</text>
</comment>
<dbReference type="EMBL" id="BARU01006060">
    <property type="protein sequence ID" value="GAH44727.1"/>
    <property type="molecule type" value="Genomic_DNA"/>
</dbReference>
<organism evidence="3">
    <name type="scientific">marine sediment metagenome</name>
    <dbReference type="NCBI Taxonomy" id="412755"/>
    <lineage>
        <taxon>unclassified sequences</taxon>
        <taxon>metagenomes</taxon>
        <taxon>ecological metagenomes</taxon>
    </lineage>
</organism>